<organism evidence="13 14">
    <name type="scientific">Alistipes ihumii AP11</name>
    <dbReference type="NCBI Taxonomy" id="1211813"/>
    <lineage>
        <taxon>Bacteria</taxon>
        <taxon>Pseudomonadati</taxon>
        <taxon>Bacteroidota</taxon>
        <taxon>Bacteroidia</taxon>
        <taxon>Bacteroidales</taxon>
        <taxon>Rikenellaceae</taxon>
        <taxon>Alistipes</taxon>
    </lineage>
</organism>
<keyword evidence="5 11" id="KW-0808">Transferase</keyword>
<evidence type="ECO:0000256" key="7">
    <source>
        <dbReference type="ARBA" id="ARBA00022741"/>
    </source>
</evidence>
<dbReference type="RefSeq" id="WP_019244954.1">
    <property type="nucleotide sequence ID" value="NZ_CAPH01000005.1"/>
</dbReference>
<comment type="similarity">
    <text evidence="3 11">Belongs to the NadD family.</text>
</comment>
<gene>
    <name evidence="11 13" type="primary">nadD</name>
    <name evidence="13" type="ORF">NQ491_02325</name>
</gene>
<sequence>MEAEPTILLPGSFNPIHKGHLSIAENVLRAMPEATLWFVVSPQNPLKSPSELAEERHRLQMARIAVGSSPLRERMAVCDVEFTLPKPSLTLRTLDVLQAKYPSRRFALLVGTDIVGEFGRWYRSGEILDRFEVLVYPRGTEPDSVSDERFTFLKDVPTIPVVATDIRARIRRGENPADDLPPGVWEYIKENGLYGYAR</sequence>
<dbReference type="InterPro" id="IPR005248">
    <property type="entry name" value="NadD/NMNAT"/>
</dbReference>
<dbReference type="PANTHER" id="PTHR39321:SF3">
    <property type="entry name" value="PHOSPHOPANTETHEINE ADENYLYLTRANSFERASE"/>
    <property type="match status" value="1"/>
</dbReference>
<accession>A0ABY5V1W8</accession>
<dbReference type="Gene3D" id="3.40.50.620">
    <property type="entry name" value="HUPs"/>
    <property type="match status" value="1"/>
</dbReference>
<reference evidence="13" key="1">
    <citation type="journal article" date="2022" name="Cell">
        <title>Design, construction, and in vivo augmentation of a complex gut microbiome.</title>
        <authorList>
            <person name="Cheng A.G."/>
            <person name="Ho P.Y."/>
            <person name="Aranda-Diaz A."/>
            <person name="Jain S."/>
            <person name="Yu F.B."/>
            <person name="Meng X."/>
            <person name="Wang M."/>
            <person name="Iakiviak M."/>
            <person name="Nagashima K."/>
            <person name="Zhao A."/>
            <person name="Murugkar P."/>
            <person name="Patil A."/>
            <person name="Atabakhsh K."/>
            <person name="Weakley A."/>
            <person name="Yan J."/>
            <person name="Brumbaugh A.R."/>
            <person name="Higginbottom S."/>
            <person name="Dimas A."/>
            <person name="Shiver A.L."/>
            <person name="Deutschbauer A."/>
            <person name="Neff N."/>
            <person name="Sonnenburg J.L."/>
            <person name="Huang K.C."/>
            <person name="Fischbach M.A."/>
        </authorList>
    </citation>
    <scope>NUCLEOTIDE SEQUENCE</scope>
    <source>
        <strain evidence="13">AP11</strain>
    </source>
</reference>
<dbReference type="EMBL" id="CP102294">
    <property type="protein sequence ID" value="UWN57634.1"/>
    <property type="molecule type" value="Genomic_DNA"/>
</dbReference>
<dbReference type="GeneID" id="82890533"/>
<keyword evidence="9 11" id="KW-0520">NAD</keyword>
<dbReference type="EC" id="2.7.7.18" evidence="11"/>
<evidence type="ECO:0000313" key="14">
    <source>
        <dbReference type="Proteomes" id="UP001059295"/>
    </source>
</evidence>
<evidence type="ECO:0000256" key="6">
    <source>
        <dbReference type="ARBA" id="ARBA00022695"/>
    </source>
</evidence>
<keyword evidence="14" id="KW-1185">Reference proteome</keyword>
<comment type="function">
    <text evidence="1 11">Catalyzes the reversible adenylation of nicotinate mononucleotide (NaMN) to nicotinic acid adenine dinucleotide (NaAD).</text>
</comment>
<evidence type="ECO:0000256" key="8">
    <source>
        <dbReference type="ARBA" id="ARBA00022840"/>
    </source>
</evidence>
<comment type="pathway">
    <text evidence="2 11">Cofactor biosynthesis; NAD(+) biosynthesis; deamido-NAD(+) from nicotinate D-ribonucleotide: step 1/1.</text>
</comment>
<dbReference type="CDD" id="cd02165">
    <property type="entry name" value="NMNAT"/>
    <property type="match status" value="1"/>
</dbReference>
<evidence type="ECO:0000256" key="5">
    <source>
        <dbReference type="ARBA" id="ARBA00022679"/>
    </source>
</evidence>
<evidence type="ECO:0000256" key="2">
    <source>
        <dbReference type="ARBA" id="ARBA00005019"/>
    </source>
</evidence>
<evidence type="ECO:0000256" key="11">
    <source>
        <dbReference type="HAMAP-Rule" id="MF_00244"/>
    </source>
</evidence>
<evidence type="ECO:0000256" key="9">
    <source>
        <dbReference type="ARBA" id="ARBA00023027"/>
    </source>
</evidence>
<evidence type="ECO:0000256" key="3">
    <source>
        <dbReference type="ARBA" id="ARBA00009014"/>
    </source>
</evidence>
<dbReference type="SUPFAM" id="SSF52374">
    <property type="entry name" value="Nucleotidylyl transferase"/>
    <property type="match status" value="1"/>
</dbReference>
<dbReference type="Proteomes" id="UP001059295">
    <property type="component" value="Chromosome"/>
</dbReference>
<evidence type="ECO:0000313" key="13">
    <source>
        <dbReference type="EMBL" id="UWN57634.1"/>
    </source>
</evidence>
<keyword evidence="7 11" id="KW-0547">Nucleotide-binding</keyword>
<evidence type="ECO:0000259" key="12">
    <source>
        <dbReference type="Pfam" id="PF01467"/>
    </source>
</evidence>
<dbReference type="InterPro" id="IPR014729">
    <property type="entry name" value="Rossmann-like_a/b/a_fold"/>
</dbReference>
<evidence type="ECO:0000256" key="10">
    <source>
        <dbReference type="ARBA" id="ARBA00048721"/>
    </source>
</evidence>
<name>A0ABY5V1W8_9BACT</name>
<dbReference type="InterPro" id="IPR004821">
    <property type="entry name" value="Cyt_trans-like"/>
</dbReference>
<keyword evidence="6 11" id="KW-0548">Nucleotidyltransferase</keyword>
<keyword evidence="4 11" id="KW-0662">Pyridine nucleotide biosynthesis</keyword>
<dbReference type="Pfam" id="PF01467">
    <property type="entry name" value="CTP_transf_like"/>
    <property type="match status" value="1"/>
</dbReference>
<dbReference type="PANTHER" id="PTHR39321">
    <property type="entry name" value="NICOTINATE-NUCLEOTIDE ADENYLYLTRANSFERASE-RELATED"/>
    <property type="match status" value="1"/>
</dbReference>
<dbReference type="GO" id="GO:0016779">
    <property type="term" value="F:nucleotidyltransferase activity"/>
    <property type="evidence" value="ECO:0007669"/>
    <property type="project" value="UniProtKB-KW"/>
</dbReference>
<proteinExistence type="inferred from homology"/>
<protein>
    <recommendedName>
        <fullName evidence="11">Probable nicotinate-nucleotide adenylyltransferase</fullName>
        <ecNumber evidence="11">2.7.7.18</ecNumber>
    </recommendedName>
    <alternativeName>
        <fullName evidence="11">Deamido-NAD(+) diphosphorylase</fullName>
    </alternativeName>
    <alternativeName>
        <fullName evidence="11">Deamido-NAD(+) pyrophosphorylase</fullName>
    </alternativeName>
    <alternativeName>
        <fullName evidence="11">Nicotinate mononucleotide adenylyltransferase</fullName>
        <shortName evidence="11">NaMN adenylyltransferase</shortName>
    </alternativeName>
</protein>
<dbReference type="HAMAP" id="MF_00244">
    <property type="entry name" value="NaMN_adenylyltr"/>
    <property type="match status" value="1"/>
</dbReference>
<evidence type="ECO:0000256" key="4">
    <source>
        <dbReference type="ARBA" id="ARBA00022642"/>
    </source>
</evidence>
<evidence type="ECO:0000256" key="1">
    <source>
        <dbReference type="ARBA" id="ARBA00002324"/>
    </source>
</evidence>
<dbReference type="NCBIfam" id="TIGR00482">
    <property type="entry name" value="nicotinate (nicotinamide) nucleotide adenylyltransferase"/>
    <property type="match status" value="1"/>
</dbReference>
<feature type="domain" description="Cytidyltransferase-like" evidence="12">
    <location>
        <begin position="8"/>
        <end position="169"/>
    </location>
</feature>
<comment type="catalytic activity">
    <reaction evidence="10 11">
        <text>nicotinate beta-D-ribonucleotide + ATP + H(+) = deamido-NAD(+) + diphosphate</text>
        <dbReference type="Rhea" id="RHEA:22860"/>
        <dbReference type="ChEBI" id="CHEBI:15378"/>
        <dbReference type="ChEBI" id="CHEBI:30616"/>
        <dbReference type="ChEBI" id="CHEBI:33019"/>
        <dbReference type="ChEBI" id="CHEBI:57502"/>
        <dbReference type="ChEBI" id="CHEBI:58437"/>
        <dbReference type="EC" id="2.7.7.18"/>
    </reaction>
</comment>
<keyword evidence="8 11" id="KW-0067">ATP-binding</keyword>
<dbReference type="NCBIfam" id="TIGR00125">
    <property type="entry name" value="cyt_tran_rel"/>
    <property type="match status" value="1"/>
</dbReference>